<dbReference type="KEGG" id="loi:92361920"/>
<organism evidence="2 3">
    <name type="scientific">Leishmania orientalis</name>
    <dbReference type="NCBI Taxonomy" id="2249476"/>
    <lineage>
        <taxon>Eukaryota</taxon>
        <taxon>Discoba</taxon>
        <taxon>Euglenozoa</taxon>
        <taxon>Kinetoplastea</taxon>
        <taxon>Metakinetoplastina</taxon>
        <taxon>Trypanosomatida</taxon>
        <taxon>Trypanosomatidae</taxon>
        <taxon>Leishmaniinae</taxon>
        <taxon>Leishmania</taxon>
    </lineage>
</organism>
<dbReference type="RefSeq" id="XP_067065160.1">
    <property type="nucleotide sequence ID" value="XM_067207986.1"/>
</dbReference>
<evidence type="ECO:0000256" key="1">
    <source>
        <dbReference type="SAM" id="MobiDB-lite"/>
    </source>
</evidence>
<gene>
    <name evidence="2" type="ORF">LSCM4_06061</name>
</gene>
<evidence type="ECO:0000313" key="2">
    <source>
        <dbReference type="EMBL" id="KAG5485423.1"/>
    </source>
</evidence>
<dbReference type="GeneID" id="92361920"/>
<reference evidence="3" key="2">
    <citation type="journal article" date="2021" name="Sci. Data">
        <title>Chromosome-scale genome sequencing, assembly and annotation of six genomes from subfamily Leishmaniinae.</title>
        <authorList>
            <person name="Almutairi H."/>
            <person name="Urbaniak M.D."/>
            <person name="Bates M.D."/>
            <person name="Jariyapan N."/>
            <person name="Kwakye-Nuako G."/>
            <person name="Thomaz Soccol V."/>
            <person name="Al-Salem W.S."/>
            <person name="Dillon R.J."/>
            <person name="Bates P.A."/>
            <person name="Gatherer D."/>
        </authorList>
    </citation>
    <scope>NUCLEOTIDE SEQUENCE [LARGE SCALE GENOMIC DNA]</scope>
</reference>
<reference evidence="3" key="1">
    <citation type="journal article" date="2021" name="Microbiol. Resour. Announc.">
        <title>LGAAP: Leishmaniinae Genome Assembly and Annotation Pipeline.</title>
        <authorList>
            <person name="Almutairi H."/>
            <person name="Urbaniak M.D."/>
            <person name="Bates M.D."/>
            <person name="Jariyapan N."/>
            <person name="Kwakye-Nuako G."/>
            <person name="Thomaz-Soccol V."/>
            <person name="Al-Salem W.S."/>
            <person name="Dillon R.J."/>
            <person name="Bates P.A."/>
            <person name="Gatherer D."/>
        </authorList>
    </citation>
    <scope>NUCLEOTIDE SEQUENCE [LARGE SCALE GENOMIC DNA]</scope>
</reference>
<keyword evidence="3" id="KW-1185">Reference proteome</keyword>
<protein>
    <submittedName>
        <fullName evidence="2">Uncharacterized protein</fullName>
    </submittedName>
</protein>
<dbReference type="SMR" id="A0A836L1F6"/>
<feature type="compositionally biased region" description="Polar residues" evidence="1">
    <location>
        <begin position="70"/>
        <end position="81"/>
    </location>
</feature>
<name>A0A836L1F6_9TRYP</name>
<feature type="region of interest" description="Disordered" evidence="1">
    <location>
        <begin position="70"/>
        <end position="89"/>
    </location>
</feature>
<dbReference type="Proteomes" id="UP000674143">
    <property type="component" value="Unassembled WGS sequence"/>
</dbReference>
<sequence length="185" mass="20922">MSAASALLTEAEVRELSTAEIRVNLERCSRLVSQTSLLQRLRDGGESIRRRRELFSKELERRCVVETANSDTHAHLASSTSMEDRKRDNETALLSESAHGVADAAREIAKKYKDQRIDVEATVRGMYEGVLSETEIQRILQSVPPRFFLTYAETCERERQLAVEARKAELHKLAAQAALHRAMPQ</sequence>
<dbReference type="EMBL" id="JAFHLR010000011">
    <property type="protein sequence ID" value="KAG5485423.1"/>
    <property type="molecule type" value="Genomic_DNA"/>
</dbReference>
<proteinExistence type="predicted"/>
<accession>A0A836L1F6</accession>
<dbReference type="AlphaFoldDB" id="A0A836L1F6"/>
<evidence type="ECO:0000313" key="3">
    <source>
        <dbReference type="Proteomes" id="UP000674143"/>
    </source>
</evidence>
<comment type="caution">
    <text evidence="2">The sequence shown here is derived from an EMBL/GenBank/DDBJ whole genome shotgun (WGS) entry which is preliminary data.</text>
</comment>